<dbReference type="InterPro" id="IPR010634">
    <property type="entry name" value="DUF1223"/>
</dbReference>
<keyword evidence="4" id="KW-1185">Reference proteome</keyword>
<dbReference type="PANTHER" id="PTHR36057:SF1">
    <property type="entry name" value="LIPOPROTEIN LIPID ATTACHMENT SITE-LIKE PROTEIN, PUTATIVE (DUF1223)-RELATED"/>
    <property type="match status" value="1"/>
</dbReference>
<dbReference type="PANTHER" id="PTHR36057">
    <property type="match status" value="1"/>
</dbReference>
<feature type="signal peptide" evidence="2">
    <location>
        <begin position="1"/>
        <end position="33"/>
    </location>
</feature>
<feature type="compositionally biased region" description="Low complexity" evidence="1">
    <location>
        <begin position="262"/>
        <end position="273"/>
    </location>
</feature>
<evidence type="ECO:0000313" key="3">
    <source>
        <dbReference type="EMBL" id="MEK8032403.1"/>
    </source>
</evidence>
<dbReference type="Pfam" id="PF06764">
    <property type="entry name" value="DUF1223"/>
    <property type="match status" value="1"/>
</dbReference>
<evidence type="ECO:0000256" key="2">
    <source>
        <dbReference type="SAM" id="SignalP"/>
    </source>
</evidence>
<gene>
    <name evidence="3" type="ORF">AACH06_16375</name>
</gene>
<name>A0ABU9BSJ5_9BURK</name>
<accession>A0ABU9BSJ5</accession>
<dbReference type="InterPro" id="IPR036249">
    <property type="entry name" value="Thioredoxin-like_sf"/>
</dbReference>
<evidence type="ECO:0000256" key="1">
    <source>
        <dbReference type="SAM" id="MobiDB-lite"/>
    </source>
</evidence>
<dbReference type="EMBL" id="JBBUTG010000010">
    <property type="protein sequence ID" value="MEK8032403.1"/>
    <property type="molecule type" value="Genomic_DNA"/>
</dbReference>
<organism evidence="3 4">
    <name type="scientific">Ideonella lacteola</name>
    <dbReference type="NCBI Taxonomy" id="2984193"/>
    <lineage>
        <taxon>Bacteria</taxon>
        <taxon>Pseudomonadati</taxon>
        <taxon>Pseudomonadota</taxon>
        <taxon>Betaproteobacteria</taxon>
        <taxon>Burkholderiales</taxon>
        <taxon>Sphaerotilaceae</taxon>
        <taxon>Ideonella</taxon>
    </lineage>
</organism>
<feature type="chain" id="PRO_5046238098" evidence="2">
    <location>
        <begin position="34"/>
        <end position="296"/>
    </location>
</feature>
<protein>
    <submittedName>
        <fullName evidence="3">DUF1223 domain-containing protein</fullName>
    </submittedName>
</protein>
<keyword evidence="2" id="KW-0732">Signal</keyword>
<dbReference type="SUPFAM" id="SSF52833">
    <property type="entry name" value="Thioredoxin-like"/>
    <property type="match status" value="1"/>
</dbReference>
<dbReference type="Proteomes" id="UP001371218">
    <property type="component" value="Unassembled WGS sequence"/>
</dbReference>
<proteinExistence type="predicted"/>
<comment type="caution">
    <text evidence="3">The sequence shown here is derived from an EMBL/GenBank/DDBJ whole genome shotgun (WGS) entry which is preliminary data.</text>
</comment>
<sequence>MGQESMAAWMCRQKLVWWVASLAAGIAAPRALAQDVAGCAGTPASTPIATPTAIVELYTSEGCSSCPPADLWLSAVPRDGAVLALAFHVDYWDSPGWADRFADASHSARQRQLQASDGARFVYTPQILVNGRDFPSWRQSTPTELQRAIGPRSSGPVPAVAVRREGPQWVAEITPAPGASERQYAGYWALLEDGHRSRVTAGENAGRALQHDHVVRRYRPVGVWPAQQAQQWRWPAPPEAEVGHAGRAVFVVTDASGGRPLTAGGRAWTTAAGCPPAETRTRPGVAASKSERYSLR</sequence>
<reference evidence="3 4" key="1">
    <citation type="submission" date="2024-04" db="EMBL/GenBank/DDBJ databases">
        <title>Novel species of the genus Ideonella isolated from streams.</title>
        <authorList>
            <person name="Lu H."/>
        </authorList>
    </citation>
    <scope>NUCLEOTIDE SEQUENCE [LARGE SCALE GENOMIC DNA]</scope>
    <source>
        <strain evidence="3 4">DXS29W</strain>
    </source>
</reference>
<dbReference type="RefSeq" id="WP_341426815.1">
    <property type="nucleotide sequence ID" value="NZ_JBBUTG010000010.1"/>
</dbReference>
<evidence type="ECO:0000313" key="4">
    <source>
        <dbReference type="Proteomes" id="UP001371218"/>
    </source>
</evidence>
<feature type="region of interest" description="Disordered" evidence="1">
    <location>
        <begin position="261"/>
        <end position="296"/>
    </location>
</feature>